<organism evidence="1 2">
    <name type="scientific">Thermaerobacter marianensis (strain ATCC 700841 / DSM 12885 / JCM 10246 / 7p75a)</name>
    <dbReference type="NCBI Taxonomy" id="644966"/>
    <lineage>
        <taxon>Bacteria</taxon>
        <taxon>Bacillati</taxon>
        <taxon>Bacillota</taxon>
        <taxon>Clostridia</taxon>
        <taxon>Eubacteriales</taxon>
        <taxon>Clostridiales Family XVII. Incertae Sedis</taxon>
        <taxon>Thermaerobacter</taxon>
    </lineage>
</organism>
<dbReference type="InterPro" id="IPR046164">
    <property type="entry name" value="DUF6166"/>
</dbReference>
<dbReference type="Pfam" id="PF19663">
    <property type="entry name" value="DUF6166"/>
    <property type="match status" value="1"/>
</dbReference>
<dbReference type="Proteomes" id="UP000008915">
    <property type="component" value="Chromosome"/>
</dbReference>
<evidence type="ECO:0000313" key="2">
    <source>
        <dbReference type="Proteomes" id="UP000008915"/>
    </source>
</evidence>
<dbReference type="Pfam" id="PF19474">
    <property type="entry name" value="DUF6011"/>
    <property type="match status" value="1"/>
</dbReference>
<dbReference type="EMBL" id="CP002344">
    <property type="protein sequence ID" value="ADU50144.1"/>
    <property type="molecule type" value="Genomic_DNA"/>
</dbReference>
<keyword evidence="2" id="KW-1185">Reference proteome</keyword>
<dbReference type="AlphaFoldDB" id="E6SKF7"/>
<reference evidence="2" key="2">
    <citation type="journal article" date="2010" name="Stand. Genomic Sci.">
        <title>Complete genome sequence of Thermaerobacter marianensis type strain (7p75aT).</title>
        <authorList>
            <person name="Han C."/>
            <person name="Gu W."/>
            <person name="Zhang X."/>
            <person name="Lapidus A."/>
            <person name="Nolan M."/>
            <person name="Copeland A."/>
            <person name="Lucas S."/>
            <person name="Glavina Del Rio T."/>
            <person name="Tice H."/>
            <person name="Cheng J."/>
            <person name="Tapia R."/>
            <person name="Goodwin L."/>
            <person name="Pitluck S."/>
            <person name="Pagani I."/>
            <person name="Ivanova N."/>
            <person name="Mavromatis K."/>
            <person name="Mikhailova N."/>
            <person name="Pati A."/>
            <person name="Chen A."/>
            <person name="Palaniappan K."/>
            <person name="Land M."/>
            <person name="Hauser L."/>
            <person name="Chang Y."/>
            <person name="Jeffries C."/>
            <person name="Schneider S."/>
            <person name="Rohde M."/>
            <person name="Goker M."/>
            <person name="Pukall R."/>
            <person name="Woyke T."/>
            <person name="Bristow J."/>
            <person name="Eisen J."/>
            <person name="Markowitz V."/>
            <person name="Hugenholtz P."/>
            <person name="Kyrpides N."/>
            <person name="Klenk H."/>
            <person name="Detter J."/>
        </authorList>
    </citation>
    <scope>NUCLEOTIDE SEQUENCE [LARGE SCALE GENOMIC DNA]</scope>
    <source>
        <strain evidence="2">ATCC 700841 / DSM 12885 / JCM 10246 / 7p75a</strain>
    </source>
</reference>
<dbReference type="eggNOG" id="ENOG50338WJ">
    <property type="taxonomic scope" value="Bacteria"/>
</dbReference>
<reference evidence="1 2" key="1">
    <citation type="journal article" date="2010" name="Stand. Genomic Sci.">
        <title>Complete genome sequence of Thermaerobacter marianensis type strain (7p75a).</title>
        <authorList>
            <person name="Han C."/>
            <person name="Gu W."/>
            <person name="Zhang X."/>
            <person name="Lapidus A."/>
            <person name="Nolan M."/>
            <person name="Copeland A."/>
            <person name="Lucas S."/>
            <person name="Del Rio T.G."/>
            <person name="Tice H."/>
            <person name="Cheng J.F."/>
            <person name="Tapia R."/>
            <person name="Goodwin L."/>
            <person name="Pitluck S."/>
            <person name="Pagani I."/>
            <person name="Ivanova N."/>
            <person name="Mavromatis K."/>
            <person name="Mikhailova N."/>
            <person name="Pati A."/>
            <person name="Chen A."/>
            <person name="Palaniappan K."/>
            <person name="Land M."/>
            <person name="Hauser L."/>
            <person name="Chang Y.J."/>
            <person name="Jeffries C.D."/>
            <person name="Schneider S."/>
            <person name="Rohde M."/>
            <person name="Goker M."/>
            <person name="Pukall R."/>
            <person name="Woyke T."/>
            <person name="Bristow J."/>
            <person name="Eisen J.A."/>
            <person name="Markowitz V."/>
            <person name="Hugenholtz P."/>
            <person name="Kyrpides N.C."/>
            <person name="Klenk H.P."/>
            <person name="Detter J.C."/>
        </authorList>
    </citation>
    <scope>NUCLEOTIDE SEQUENCE [LARGE SCALE GENOMIC DNA]</scope>
    <source>
        <strain evidence="2">ATCC 700841 / DSM 12885 / JCM 10246 / 7p75a</strain>
    </source>
</reference>
<dbReference type="HOGENOM" id="CLU_1738302_0_0_9"/>
<gene>
    <name evidence="1" type="ordered locus">Tmar_0019</name>
</gene>
<dbReference type="InterPro" id="IPR046053">
    <property type="entry name" value="DUF6011"/>
</dbReference>
<accession>E6SKF7</accession>
<name>E6SKF7_THEM7</name>
<proteinExistence type="predicted"/>
<sequence>MVHEAAMATSSCSRCGRPLKDPRSRAMGMGPVCAARARDDKAMSMLPPGSPVVTVNGRHLHHVVRHSPTGMEWGYGGSGPADLARSILLDYLSRCGSGLRVRAMPGARLGKRGRERLVDQLYQAFKWDFVARFPYESWRLTGPEIAAWLMQTGLIESVPALPVTYEGRRTA</sequence>
<protein>
    <submittedName>
        <fullName evidence="1">Uncharacterized protein</fullName>
    </submittedName>
</protein>
<dbReference type="KEGG" id="tmr:Tmar_0019"/>
<evidence type="ECO:0000313" key="1">
    <source>
        <dbReference type="EMBL" id="ADU50144.1"/>
    </source>
</evidence>
<dbReference type="STRING" id="644966.Tmar_0019"/>